<proteinExistence type="predicted"/>
<dbReference type="GO" id="GO:0003677">
    <property type="term" value="F:DNA binding"/>
    <property type="evidence" value="ECO:0007669"/>
    <property type="project" value="UniProtKB-KW"/>
</dbReference>
<dbReference type="SMART" id="SM00421">
    <property type="entry name" value="HTH_LUXR"/>
    <property type="match status" value="1"/>
</dbReference>
<feature type="transmembrane region" description="Helical" evidence="4">
    <location>
        <begin position="144"/>
        <end position="164"/>
    </location>
</feature>
<name>A0A3N0AFF3_9ACTN</name>
<evidence type="ECO:0000259" key="5">
    <source>
        <dbReference type="PROSITE" id="PS50043"/>
    </source>
</evidence>
<feature type="transmembrane region" description="Helical" evidence="4">
    <location>
        <begin position="213"/>
        <end position="232"/>
    </location>
</feature>
<dbReference type="CDD" id="cd06170">
    <property type="entry name" value="LuxR_C_like"/>
    <property type="match status" value="1"/>
</dbReference>
<feature type="transmembrane region" description="Helical" evidence="4">
    <location>
        <begin position="88"/>
        <end position="106"/>
    </location>
</feature>
<dbReference type="Proteomes" id="UP000267368">
    <property type="component" value="Unassembled WGS sequence"/>
</dbReference>
<dbReference type="InterPro" id="IPR000792">
    <property type="entry name" value="Tscrpt_reg_LuxR_C"/>
</dbReference>
<dbReference type="SUPFAM" id="SSF46894">
    <property type="entry name" value="C-terminal effector domain of the bipartite response regulators"/>
    <property type="match status" value="1"/>
</dbReference>
<keyword evidence="4" id="KW-0812">Transmembrane</keyword>
<accession>A0A3N0AFF3</accession>
<evidence type="ECO:0000313" key="6">
    <source>
        <dbReference type="EMBL" id="RNL19589.1"/>
    </source>
</evidence>
<evidence type="ECO:0000313" key="7">
    <source>
        <dbReference type="Proteomes" id="UP000267368"/>
    </source>
</evidence>
<dbReference type="PANTHER" id="PTHR44688:SF16">
    <property type="entry name" value="DNA-BINDING TRANSCRIPTIONAL ACTIVATOR DEVR_DOSR"/>
    <property type="match status" value="1"/>
</dbReference>
<sequence length="344" mass="37909">MLPRGIACIAVGLTAGLQFLFQKKARLKPLPEKAHADKMPIGYFGFAKRTQDGVHVLGVLAFGMFILSVAVGALRGFPDGQAVPFQPVTRIGYMLIVMTFFAILIWQSFRGSRSIMSTTIWLMLEMFGIFAVTAYAAFPGASDIGAMFTTVFNAGMTGFMWYLVIAFSSFGKRDPYYYAAAGWTVYILPRALARSGIVAIAPYASGEALQTAIVAGLILASAQVVFIQLVWVDHREKDGADSSTSKSIQTLLGLDDVDDVPDDPESIRRALMQNNTRQLQEQFMLSDRETEVLTLYAMGLTQRKIADELCISPGTAHTHIKRIYAKTDLHSRQEILDYIAQYTG</sequence>
<dbReference type="Pfam" id="PF00196">
    <property type="entry name" value="GerE"/>
    <property type="match status" value="1"/>
</dbReference>
<reference evidence="7" key="1">
    <citation type="submission" date="2018-05" db="EMBL/GenBank/DDBJ databases">
        <title>Genome Sequencing of selected type strains of the family Eggerthellaceae.</title>
        <authorList>
            <person name="Danylec N."/>
            <person name="Stoll D.A."/>
            <person name="Doetsch A."/>
            <person name="Huch M."/>
        </authorList>
    </citation>
    <scope>NUCLEOTIDE SEQUENCE [LARGE SCALE GENOMIC DNA]</scope>
    <source>
        <strain evidence="7">DSM 17537</strain>
    </source>
</reference>
<dbReference type="PROSITE" id="PS50043">
    <property type="entry name" value="HTH_LUXR_2"/>
    <property type="match status" value="1"/>
</dbReference>
<protein>
    <recommendedName>
        <fullName evidence="5">HTH luxR-type domain-containing protein</fullName>
    </recommendedName>
</protein>
<feature type="transmembrane region" description="Helical" evidence="4">
    <location>
        <begin position="54"/>
        <end position="76"/>
    </location>
</feature>
<dbReference type="EMBL" id="QICB01000004">
    <property type="protein sequence ID" value="RNL19589.1"/>
    <property type="molecule type" value="Genomic_DNA"/>
</dbReference>
<evidence type="ECO:0000256" key="4">
    <source>
        <dbReference type="SAM" id="Phobius"/>
    </source>
</evidence>
<dbReference type="Gene3D" id="1.10.10.10">
    <property type="entry name" value="Winged helix-like DNA-binding domain superfamily/Winged helix DNA-binding domain"/>
    <property type="match status" value="1"/>
</dbReference>
<keyword evidence="2" id="KW-0238">DNA-binding</keyword>
<feature type="domain" description="HTH luxR-type" evidence="5">
    <location>
        <begin position="278"/>
        <end position="343"/>
    </location>
</feature>
<keyword evidence="7" id="KW-1185">Reference proteome</keyword>
<dbReference type="AlphaFoldDB" id="A0A3N0AFF3"/>
<keyword evidence="1" id="KW-0805">Transcription regulation</keyword>
<dbReference type="InterPro" id="IPR016032">
    <property type="entry name" value="Sig_transdc_resp-reg_C-effctor"/>
</dbReference>
<keyword evidence="4" id="KW-0472">Membrane</keyword>
<evidence type="ECO:0000256" key="3">
    <source>
        <dbReference type="ARBA" id="ARBA00023163"/>
    </source>
</evidence>
<dbReference type="InterPro" id="IPR036388">
    <property type="entry name" value="WH-like_DNA-bd_sf"/>
</dbReference>
<feature type="transmembrane region" description="Helical" evidence="4">
    <location>
        <begin position="176"/>
        <end position="193"/>
    </location>
</feature>
<organism evidence="6 7">
    <name type="scientific">Slackia faecicanis</name>
    <dbReference type="NCBI Taxonomy" id="255723"/>
    <lineage>
        <taxon>Bacteria</taxon>
        <taxon>Bacillati</taxon>
        <taxon>Actinomycetota</taxon>
        <taxon>Coriobacteriia</taxon>
        <taxon>Eggerthellales</taxon>
        <taxon>Eggerthellaceae</taxon>
        <taxon>Slackia</taxon>
    </lineage>
</organism>
<keyword evidence="3" id="KW-0804">Transcription</keyword>
<evidence type="ECO:0000256" key="2">
    <source>
        <dbReference type="ARBA" id="ARBA00023125"/>
    </source>
</evidence>
<feature type="transmembrane region" description="Helical" evidence="4">
    <location>
        <begin position="118"/>
        <end position="138"/>
    </location>
</feature>
<evidence type="ECO:0000256" key="1">
    <source>
        <dbReference type="ARBA" id="ARBA00023015"/>
    </source>
</evidence>
<dbReference type="PRINTS" id="PR00038">
    <property type="entry name" value="HTHLUXR"/>
</dbReference>
<gene>
    <name evidence="6" type="ORF">DMP07_06330</name>
</gene>
<keyword evidence="4" id="KW-1133">Transmembrane helix</keyword>
<dbReference type="PANTHER" id="PTHR44688">
    <property type="entry name" value="DNA-BINDING TRANSCRIPTIONAL ACTIVATOR DEVR_DOSR"/>
    <property type="match status" value="1"/>
</dbReference>
<dbReference type="GO" id="GO:0006355">
    <property type="term" value="P:regulation of DNA-templated transcription"/>
    <property type="evidence" value="ECO:0007669"/>
    <property type="project" value="InterPro"/>
</dbReference>
<comment type="caution">
    <text evidence="6">The sequence shown here is derived from an EMBL/GenBank/DDBJ whole genome shotgun (WGS) entry which is preliminary data.</text>
</comment>